<evidence type="ECO:0000313" key="2">
    <source>
        <dbReference type="EMBL" id="MBC5999328.1"/>
    </source>
</evidence>
<sequence length="649" mass="71172">MIHQKRKLGYCLSVMLILSMILTSVAVYGQETSDTEQASNQQVKQEMADSSLVKASNTKVSVNKSYYKQTMYGNTKTYFTFTIGSGGSVQPSIWILKDYAYAYGWEPSFEFRIVNASNHNTRYMAGTARVEEKMIGDNNGLEYMRITLGKTRLPAGTYALEAESYKMKNHNVPISFNIKYVNESGLSSVESEFNNTRNTADVISRNKTYQGNSNYKDYDYYKVSIPSTRDTTITLKTHYDWIEESGAGDENKRARNNSIELLDANGNVIISDFGYLWDSNSPTIDSNGVRWAVVSQTKRLAAGTYYVRIQGDESYIYDHYENGYSQKYESTRDYYFSVTDDSAFTRIAGADRYETALQIADVLKRKIGSGGKFQNVVVACGENYPDALAGSYLAKKKNAPVLLVPNGGSREDQIASYIQANISSSGTVYILGDEGVVSKRFYNKVAGFQGSSRVKRLGGIDRYDTNDKILREAGITSSDRDMMVCTGNGYADSLAASALGKPILLVDRDLTTAQRQYLSNGSIKNIYLVGGDDVISNSTMNAIKNCNYSASVSRLEGSTRYGTSVAVARKFFSGKSSNVVVAYGENFPDGLAGGPLAMATGNPLLLGCNTSSAMSPVINFATSQGTSGGYVLGGARLVDSSMLNRMIGR</sequence>
<dbReference type="EMBL" id="JACRWC010000059">
    <property type="protein sequence ID" value="MBC5999328.1"/>
    <property type="molecule type" value="Genomic_DNA"/>
</dbReference>
<keyword evidence="1" id="KW-0732">Signal</keyword>
<feature type="signal peptide" evidence="1">
    <location>
        <begin position="1"/>
        <end position="26"/>
    </location>
</feature>
<gene>
    <name evidence="2" type="ORF">H8876_04880</name>
</gene>
<protein>
    <submittedName>
        <fullName evidence="2">Cell wall-binding repeat-containing protein</fullName>
    </submittedName>
</protein>
<dbReference type="PANTHER" id="PTHR30032:SF8">
    <property type="entry name" value="GERMINATION-SPECIFIC N-ACETYLMURAMOYL-L-ALANINE AMIDASE"/>
    <property type="match status" value="1"/>
</dbReference>
<name>A0A923NC56_9FIRM</name>
<dbReference type="Pfam" id="PF04122">
    <property type="entry name" value="CW_binding_2"/>
    <property type="match status" value="3"/>
</dbReference>
<dbReference type="Proteomes" id="UP000644115">
    <property type="component" value="Unassembled WGS sequence"/>
</dbReference>
<dbReference type="RefSeq" id="WP_249286777.1">
    <property type="nucleotide sequence ID" value="NZ_JACRWC010000059.1"/>
</dbReference>
<accession>A0A923NC56</accession>
<proteinExistence type="predicted"/>
<evidence type="ECO:0000256" key="1">
    <source>
        <dbReference type="SAM" id="SignalP"/>
    </source>
</evidence>
<dbReference type="Gene3D" id="3.40.50.12090">
    <property type="match status" value="2"/>
</dbReference>
<dbReference type="InterPro" id="IPR051922">
    <property type="entry name" value="Bact_Sporulation_Assoc"/>
</dbReference>
<organism evidence="2 3">
    <name type="scientific">Lentihominibacter faecis</name>
    <dbReference type="NCBI Taxonomy" id="2764712"/>
    <lineage>
        <taxon>Bacteria</taxon>
        <taxon>Bacillati</taxon>
        <taxon>Bacillota</taxon>
        <taxon>Clostridia</taxon>
        <taxon>Peptostreptococcales</taxon>
        <taxon>Anaerovoracaceae</taxon>
        <taxon>Lentihominibacter</taxon>
    </lineage>
</organism>
<dbReference type="PANTHER" id="PTHR30032">
    <property type="entry name" value="N-ACETYLMURAMOYL-L-ALANINE AMIDASE-RELATED"/>
    <property type="match status" value="1"/>
</dbReference>
<keyword evidence="3" id="KW-1185">Reference proteome</keyword>
<comment type="caution">
    <text evidence="2">The sequence shown here is derived from an EMBL/GenBank/DDBJ whole genome shotgun (WGS) entry which is preliminary data.</text>
</comment>
<dbReference type="Gene3D" id="2.60.120.380">
    <property type="match status" value="1"/>
</dbReference>
<evidence type="ECO:0000313" key="3">
    <source>
        <dbReference type="Proteomes" id="UP000644115"/>
    </source>
</evidence>
<feature type="chain" id="PRO_5039227057" evidence="1">
    <location>
        <begin position="27"/>
        <end position="649"/>
    </location>
</feature>
<dbReference type="InterPro" id="IPR007253">
    <property type="entry name" value="Cell_wall-bd_2"/>
</dbReference>
<reference evidence="2" key="1">
    <citation type="submission" date="2020-08" db="EMBL/GenBank/DDBJ databases">
        <authorList>
            <person name="Liu C."/>
            <person name="Sun Q."/>
        </authorList>
    </citation>
    <scope>NUCLEOTIDE SEQUENCE</scope>
    <source>
        <strain evidence="2">BX16</strain>
    </source>
</reference>
<dbReference type="AlphaFoldDB" id="A0A923NC56"/>